<feature type="domain" description="CCR4-Not complex component Not N-terminal" evidence="6">
    <location>
        <begin position="316"/>
        <end position="356"/>
    </location>
</feature>
<dbReference type="EC" id="2.4.1.17" evidence="2"/>
<keyword evidence="4" id="KW-0808">Transferase</keyword>
<dbReference type="EMBL" id="UPTC01002561">
    <property type="protein sequence ID" value="VBB33624.1"/>
    <property type="molecule type" value="Genomic_DNA"/>
</dbReference>
<protein>
    <recommendedName>
        <fullName evidence="2">glucuronosyltransferase</fullName>
        <ecNumber evidence="2">2.4.1.17</ecNumber>
    </recommendedName>
</protein>
<sequence>MTDMMEVIVDTLGVSSNPSFVPATNSYDMPDEMNYFERLLNFISYMQIFFLQRFVLFPEIHQRLSGHLPNEFYLPEAIRRSSLALINSDEFIQFPRLHGQKIVFIGGITLDEPEPLEKDYQMLMDEAKNGIVMISFDAVSNISQNLPNINDYLISVLRKFPNITFLLNYDIDNDFIVDIPNVIKKSRIPQKDLLVHANLHALITCCDSKTIMEAAYFGVPLICIPFSAEQIRSSRVAQRAQIAIAIEKLAITEENLANALDNIIHSETYKIRASKLAKMMHDKPISARECLIGQVEYAIKFGPFEPTVRRISMAEKRKLLNEIDKCFKKVEEGVELFEETMAKMQEANSDNQREKFQ</sequence>
<evidence type="ECO:0000256" key="5">
    <source>
        <dbReference type="ARBA" id="ARBA00047475"/>
    </source>
</evidence>
<dbReference type="InterPro" id="IPR050271">
    <property type="entry name" value="UDP-glycosyltransferase"/>
</dbReference>
<dbReference type="PANTHER" id="PTHR48043:SF145">
    <property type="entry name" value="FI06409P-RELATED"/>
    <property type="match status" value="1"/>
</dbReference>
<keyword evidence="8" id="KW-1185">Reference proteome</keyword>
<dbReference type="InterPro" id="IPR007207">
    <property type="entry name" value="Not_N"/>
</dbReference>
<gene>
    <name evidence="7" type="ORF">NAV_LOCUS8415</name>
</gene>
<dbReference type="GO" id="GO:0015020">
    <property type="term" value="F:glucuronosyltransferase activity"/>
    <property type="evidence" value="ECO:0007669"/>
    <property type="project" value="UniProtKB-EC"/>
</dbReference>
<comment type="catalytic activity">
    <reaction evidence="5">
        <text>glucuronate acceptor + UDP-alpha-D-glucuronate = acceptor beta-D-glucuronoside + UDP + H(+)</text>
        <dbReference type="Rhea" id="RHEA:21032"/>
        <dbReference type="ChEBI" id="CHEBI:15378"/>
        <dbReference type="ChEBI" id="CHEBI:58052"/>
        <dbReference type="ChEBI" id="CHEBI:58223"/>
        <dbReference type="ChEBI" id="CHEBI:132367"/>
        <dbReference type="ChEBI" id="CHEBI:132368"/>
        <dbReference type="EC" id="2.4.1.17"/>
    </reaction>
</comment>
<dbReference type="AlphaFoldDB" id="A0A498SU06"/>
<dbReference type="InterPro" id="IPR002213">
    <property type="entry name" value="UDP_glucos_trans"/>
</dbReference>
<keyword evidence="3" id="KW-0328">Glycosyltransferase</keyword>
<accession>A0A498SU06</accession>
<name>A0A498SU06_ACAVI</name>
<dbReference type="PANTHER" id="PTHR48043">
    <property type="entry name" value="EG:EG0003.4 PROTEIN-RELATED"/>
    <property type="match status" value="1"/>
</dbReference>
<comment type="similarity">
    <text evidence="1">Belongs to the UDP-glycosyltransferase family.</text>
</comment>
<evidence type="ECO:0000256" key="2">
    <source>
        <dbReference type="ARBA" id="ARBA00012544"/>
    </source>
</evidence>
<evidence type="ECO:0000313" key="8">
    <source>
        <dbReference type="Proteomes" id="UP000276991"/>
    </source>
</evidence>
<reference evidence="7 8" key="1">
    <citation type="submission" date="2018-08" db="EMBL/GenBank/DDBJ databases">
        <authorList>
            <person name="Laetsch R D."/>
            <person name="Stevens L."/>
            <person name="Kumar S."/>
            <person name="Blaxter L. M."/>
        </authorList>
    </citation>
    <scope>NUCLEOTIDE SEQUENCE [LARGE SCALE GENOMIC DNA]</scope>
</reference>
<dbReference type="Pfam" id="PF00201">
    <property type="entry name" value="UDPGT"/>
    <property type="match status" value="1"/>
</dbReference>
<dbReference type="SUPFAM" id="SSF53756">
    <property type="entry name" value="UDP-Glycosyltransferase/glycogen phosphorylase"/>
    <property type="match status" value="1"/>
</dbReference>
<feature type="non-terminal residue" evidence="7">
    <location>
        <position position="357"/>
    </location>
</feature>
<dbReference type="STRING" id="6277.A0A498SU06"/>
<dbReference type="GO" id="GO:0005634">
    <property type="term" value="C:nucleus"/>
    <property type="evidence" value="ECO:0007669"/>
    <property type="project" value="InterPro"/>
</dbReference>
<dbReference type="Gene3D" id="3.40.50.2000">
    <property type="entry name" value="Glycogen Phosphorylase B"/>
    <property type="match status" value="1"/>
</dbReference>
<evidence type="ECO:0000256" key="4">
    <source>
        <dbReference type="ARBA" id="ARBA00022679"/>
    </source>
</evidence>
<evidence type="ECO:0000256" key="1">
    <source>
        <dbReference type="ARBA" id="ARBA00009995"/>
    </source>
</evidence>
<dbReference type="GO" id="GO:0006355">
    <property type="term" value="P:regulation of DNA-templated transcription"/>
    <property type="evidence" value="ECO:0007669"/>
    <property type="project" value="InterPro"/>
</dbReference>
<dbReference type="OrthoDB" id="5835829at2759"/>
<evidence type="ECO:0000256" key="3">
    <source>
        <dbReference type="ARBA" id="ARBA00022676"/>
    </source>
</evidence>
<evidence type="ECO:0000313" key="7">
    <source>
        <dbReference type="EMBL" id="VBB33624.1"/>
    </source>
</evidence>
<organism evidence="7 8">
    <name type="scientific">Acanthocheilonema viteae</name>
    <name type="common">Filarial nematode worm</name>
    <name type="synonym">Dipetalonema viteae</name>
    <dbReference type="NCBI Taxonomy" id="6277"/>
    <lineage>
        <taxon>Eukaryota</taxon>
        <taxon>Metazoa</taxon>
        <taxon>Ecdysozoa</taxon>
        <taxon>Nematoda</taxon>
        <taxon>Chromadorea</taxon>
        <taxon>Rhabditida</taxon>
        <taxon>Spirurina</taxon>
        <taxon>Spiruromorpha</taxon>
        <taxon>Filarioidea</taxon>
        <taxon>Onchocercidae</taxon>
        <taxon>Acanthocheilonema</taxon>
    </lineage>
</organism>
<dbReference type="Pfam" id="PF04065">
    <property type="entry name" value="Not3"/>
    <property type="match status" value="1"/>
</dbReference>
<dbReference type="Proteomes" id="UP000276991">
    <property type="component" value="Unassembled WGS sequence"/>
</dbReference>
<evidence type="ECO:0000259" key="6">
    <source>
        <dbReference type="Pfam" id="PF04065"/>
    </source>
</evidence>
<proteinExistence type="inferred from homology"/>